<accession>X0VLU4</accession>
<reference evidence="2" key="1">
    <citation type="journal article" date="2014" name="Front. Microbiol.">
        <title>High frequency of phylogenetically diverse reductive dehalogenase-homologous genes in deep subseafloor sedimentary metagenomes.</title>
        <authorList>
            <person name="Kawai M."/>
            <person name="Futagami T."/>
            <person name="Toyoda A."/>
            <person name="Takaki Y."/>
            <person name="Nishi S."/>
            <person name="Hori S."/>
            <person name="Arai W."/>
            <person name="Tsubouchi T."/>
            <person name="Morono Y."/>
            <person name="Uchiyama I."/>
            <person name="Ito T."/>
            <person name="Fujiyama A."/>
            <person name="Inagaki F."/>
            <person name="Takami H."/>
        </authorList>
    </citation>
    <scope>NUCLEOTIDE SEQUENCE</scope>
    <source>
        <strain evidence="2">Expedition CK06-06</strain>
    </source>
</reference>
<gene>
    <name evidence="2" type="ORF">S01H1_52831</name>
</gene>
<dbReference type="AlphaFoldDB" id="X0VLU4"/>
<feature type="transmembrane region" description="Helical" evidence="1">
    <location>
        <begin position="166"/>
        <end position="192"/>
    </location>
</feature>
<sequence length="259" mass="27553">RLPLWNPYIGTGIPVIETSVFAILHPFTLLYTVLPFEQANSVSAILRLAPAGLGMFLLLRVLGGGVAASLLGGMLFMLSTFHLAFRFHPLPNVSGLLPFLLLLSELALRGASARRCGAAWALLGALALVGAHGETAVHVLAVTWAYHLLRAVSVEHGSRWSSIRRALMFLGGSSALALLAATAVVWGHVLAIVDSNALHIRQGLMRPLPPIHLFSFVVPTSFRPGLHAAYLGVIPLLLAARGLVARGPFPAWPWAIIGG</sequence>
<name>X0VLU4_9ZZZZ</name>
<evidence type="ECO:0000313" key="2">
    <source>
        <dbReference type="EMBL" id="GAG19225.1"/>
    </source>
</evidence>
<dbReference type="EMBL" id="BARS01034170">
    <property type="protein sequence ID" value="GAG19225.1"/>
    <property type="molecule type" value="Genomic_DNA"/>
</dbReference>
<evidence type="ECO:0008006" key="3">
    <source>
        <dbReference type="Google" id="ProtNLM"/>
    </source>
</evidence>
<feature type="transmembrane region" description="Helical" evidence="1">
    <location>
        <begin position="55"/>
        <end position="78"/>
    </location>
</feature>
<evidence type="ECO:0000256" key="1">
    <source>
        <dbReference type="SAM" id="Phobius"/>
    </source>
</evidence>
<comment type="caution">
    <text evidence="2">The sequence shown here is derived from an EMBL/GenBank/DDBJ whole genome shotgun (WGS) entry which is preliminary data.</text>
</comment>
<keyword evidence="1" id="KW-0812">Transmembrane</keyword>
<feature type="non-terminal residue" evidence="2">
    <location>
        <position position="259"/>
    </location>
</feature>
<keyword evidence="1" id="KW-1133">Transmembrane helix</keyword>
<feature type="transmembrane region" description="Helical" evidence="1">
    <location>
        <begin position="90"/>
        <end position="108"/>
    </location>
</feature>
<feature type="transmembrane region" description="Helical" evidence="1">
    <location>
        <begin position="12"/>
        <end position="34"/>
    </location>
</feature>
<feature type="non-terminal residue" evidence="2">
    <location>
        <position position="1"/>
    </location>
</feature>
<keyword evidence="1" id="KW-0472">Membrane</keyword>
<protein>
    <recommendedName>
        <fullName evidence="3">Glycosyltransferase RgtA/B/C/D-like domain-containing protein</fullName>
    </recommendedName>
</protein>
<feature type="transmembrane region" description="Helical" evidence="1">
    <location>
        <begin position="120"/>
        <end position="146"/>
    </location>
</feature>
<proteinExistence type="predicted"/>
<organism evidence="2">
    <name type="scientific">marine sediment metagenome</name>
    <dbReference type="NCBI Taxonomy" id="412755"/>
    <lineage>
        <taxon>unclassified sequences</taxon>
        <taxon>metagenomes</taxon>
        <taxon>ecological metagenomes</taxon>
    </lineage>
</organism>